<dbReference type="PROSITE" id="PS51257">
    <property type="entry name" value="PROKAR_LIPOPROTEIN"/>
    <property type="match status" value="1"/>
</dbReference>
<evidence type="ECO:0000256" key="1">
    <source>
        <dbReference type="SAM" id="SignalP"/>
    </source>
</evidence>
<sequence>MKNIKKTKKLFILGLNLPFLLTPISLVSFSCAELPKLKLKTKDNENISYDKKNDEYRLKESASAFRDYVIKNPNPISTLDPAYEIYEYEKDENGEFKRDANGQKIVSLSESGFPNLNDKINPKKLKEYYEKFFEASGFSRKYSHRIYTFTVEELFKYFPHLKSKKKYSKYLNRKNVLFMCVYYVTKSHISTGKYFDKNKPHSISEVGIYDDWFEKLKVAHSYIKGSLNPNLYNFNECVWPFFPMKLNVKGEVVETYLSKNVTDPVPLVFDRE</sequence>
<gene>
    <name evidence="2" type="ORF">LQ356_00970</name>
</gene>
<dbReference type="EMBL" id="CP088155">
    <property type="protein sequence ID" value="WYM97457.1"/>
    <property type="molecule type" value="Genomic_DNA"/>
</dbReference>
<organism evidence="2 3">
    <name type="scientific">Metamycoplasma faucium</name>
    <dbReference type="NCBI Taxonomy" id="56142"/>
    <lineage>
        <taxon>Bacteria</taxon>
        <taxon>Bacillati</taxon>
        <taxon>Mycoplasmatota</taxon>
        <taxon>Mycoplasmoidales</taxon>
        <taxon>Metamycoplasmataceae</taxon>
        <taxon>Metamycoplasma</taxon>
    </lineage>
</organism>
<evidence type="ECO:0000313" key="2">
    <source>
        <dbReference type="EMBL" id="WYM97457.1"/>
    </source>
</evidence>
<feature type="signal peptide" evidence="1">
    <location>
        <begin position="1"/>
        <end position="32"/>
    </location>
</feature>
<proteinExistence type="predicted"/>
<evidence type="ECO:0000313" key="3">
    <source>
        <dbReference type="Proteomes" id="UP001622612"/>
    </source>
</evidence>
<accession>A0ABZ2TM24</accession>
<reference evidence="2" key="1">
    <citation type="submission" date="2021-11" db="EMBL/GenBank/DDBJ databases">
        <title>The first genome sequence of unculturable Mycoplasma faucium obtained by de novo assembly of metagenomic reads.</title>
        <authorList>
            <person name="Sabat A.J."/>
            <person name="Bathoorn E."/>
            <person name="Akkerboom V."/>
            <person name="Friedrich A.W."/>
        </authorList>
    </citation>
    <scope>NUCLEOTIDE SEQUENCE [LARGE SCALE GENOMIC DNA]</scope>
    <source>
        <strain evidence="2">UMCG-MFM1</strain>
    </source>
</reference>
<dbReference type="RefSeq" id="WP_405311912.1">
    <property type="nucleotide sequence ID" value="NZ_CP088155.1"/>
</dbReference>
<feature type="chain" id="PRO_5046921520" description="Lipoprotein" evidence="1">
    <location>
        <begin position="33"/>
        <end position="272"/>
    </location>
</feature>
<evidence type="ECO:0008006" key="4">
    <source>
        <dbReference type="Google" id="ProtNLM"/>
    </source>
</evidence>
<keyword evidence="3" id="KW-1185">Reference proteome</keyword>
<dbReference type="Proteomes" id="UP001622612">
    <property type="component" value="Chromosome"/>
</dbReference>
<protein>
    <recommendedName>
        <fullName evidence="4">Lipoprotein</fullName>
    </recommendedName>
</protein>
<name>A0ABZ2TM24_9BACT</name>
<keyword evidence="1" id="KW-0732">Signal</keyword>